<evidence type="ECO:0000256" key="6">
    <source>
        <dbReference type="ARBA" id="ARBA00022490"/>
    </source>
</evidence>
<evidence type="ECO:0000256" key="11">
    <source>
        <dbReference type="ARBA" id="ARBA00023242"/>
    </source>
</evidence>
<evidence type="ECO:0000313" key="25">
    <source>
        <dbReference type="EMBL" id="EJK46618.1"/>
    </source>
</evidence>
<keyword evidence="7" id="KW-0479">Metal-binding</keyword>
<dbReference type="InterPro" id="IPR037151">
    <property type="entry name" value="AlkB-like_sf"/>
</dbReference>
<keyword evidence="9" id="KW-0560">Oxidoreductase</keyword>
<feature type="region of interest" description="Disordered" evidence="23">
    <location>
        <begin position="456"/>
        <end position="502"/>
    </location>
</feature>
<evidence type="ECO:0000256" key="21">
    <source>
        <dbReference type="ARBA" id="ARBA00049056"/>
    </source>
</evidence>
<keyword evidence="11" id="KW-0539">Nucleus</keyword>
<dbReference type="GO" id="GO:0005737">
    <property type="term" value="C:cytoplasm"/>
    <property type="evidence" value="ECO:0007669"/>
    <property type="project" value="UniProtKB-SubCell"/>
</dbReference>
<dbReference type="InterPro" id="IPR032868">
    <property type="entry name" value="FTO"/>
</dbReference>
<dbReference type="OMA" id="RLFSHPW"/>
<comment type="similarity">
    <text evidence="3">Belongs to the fto family.</text>
</comment>
<evidence type="ECO:0000256" key="5">
    <source>
        <dbReference type="ARBA" id="ARBA00013477"/>
    </source>
</evidence>
<proteinExistence type="inferred from homology"/>
<comment type="subunit">
    <text evidence="17">Monomer. May also exist as homodimer.</text>
</comment>
<evidence type="ECO:0000256" key="1">
    <source>
        <dbReference type="ARBA" id="ARBA00004324"/>
    </source>
</evidence>
<keyword evidence="6" id="KW-0963">Cytoplasm</keyword>
<name>K0R233_THAOC</name>
<dbReference type="EMBL" id="AGNL01047640">
    <property type="protein sequence ID" value="EJK46618.1"/>
    <property type="molecule type" value="Genomic_DNA"/>
</dbReference>
<feature type="domain" description="Alpha-ketoglutarate-dependent dioxygenase FTO catalytic" evidence="24">
    <location>
        <begin position="54"/>
        <end position="291"/>
    </location>
</feature>
<organism evidence="25 26">
    <name type="scientific">Thalassiosira oceanica</name>
    <name type="common">Marine diatom</name>
    <dbReference type="NCBI Taxonomy" id="159749"/>
    <lineage>
        <taxon>Eukaryota</taxon>
        <taxon>Sar</taxon>
        <taxon>Stramenopiles</taxon>
        <taxon>Ochrophyta</taxon>
        <taxon>Bacillariophyta</taxon>
        <taxon>Coscinodiscophyceae</taxon>
        <taxon>Thalassiosirophycidae</taxon>
        <taxon>Thalassiosirales</taxon>
        <taxon>Thalassiosiraceae</taxon>
        <taxon>Thalassiosira</taxon>
    </lineage>
</organism>
<dbReference type="GO" id="GO:1990931">
    <property type="term" value="F:mRNA N6-methyladenosine dioxygenase activity"/>
    <property type="evidence" value="ECO:0007669"/>
    <property type="project" value="UniProtKB-EC"/>
</dbReference>
<evidence type="ECO:0000313" key="26">
    <source>
        <dbReference type="Proteomes" id="UP000266841"/>
    </source>
</evidence>
<dbReference type="PANTHER" id="PTHR31291">
    <property type="entry name" value="ALPHA-KETOGLUTARATE-DEPENDENT DIOXYGENASE FTO"/>
    <property type="match status" value="1"/>
</dbReference>
<dbReference type="Pfam" id="PF12934">
    <property type="entry name" value="FTO_CTD"/>
    <property type="match status" value="1"/>
</dbReference>
<dbReference type="InterPro" id="IPR024367">
    <property type="entry name" value="FTO_cat_dom"/>
</dbReference>
<dbReference type="Proteomes" id="UP000266841">
    <property type="component" value="Unassembled WGS sequence"/>
</dbReference>
<evidence type="ECO:0000256" key="9">
    <source>
        <dbReference type="ARBA" id="ARBA00023002"/>
    </source>
</evidence>
<comment type="catalytic activity">
    <reaction evidence="19">
        <text>an N(6)-methyladenosine in mRNA + 2-oxoglutarate + O2 = an adenosine in mRNA + formaldehyde + succinate + CO2</text>
        <dbReference type="Rhea" id="RHEA:49520"/>
        <dbReference type="Rhea" id="RHEA-COMP:12414"/>
        <dbReference type="Rhea" id="RHEA-COMP:12417"/>
        <dbReference type="ChEBI" id="CHEBI:15379"/>
        <dbReference type="ChEBI" id="CHEBI:16526"/>
        <dbReference type="ChEBI" id="CHEBI:16810"/>
        <dbReference type="ChEBI" id="CHEBI:16842"/>
        <dbReference type="ChEBI" id="CHEBI:30031"/>
        <dbReference type="ChEBI" id="CHEBI:74411"/>
        <dbReference type="ChEBI" id="CHEBI:74449"/>
        <dbReference type="EC" id="1.14.11.53"/>
    </reaction>
</comment>
<evidence type="ECO:0000256" key="18">
    <source>
        <dbReference type="ARBA" id="ARBA00047457"/>
    </source>
</evidence>
<dbReference type="PANTHER" id="PTHR31291:SF2">
    <property type="entry name" value="ALPHA-KETOGLUTARATE-DEPENDENT DIOXYGENASE FTO"/>
    <property type="match status" value="1"/>
</dbReference>
<evidence type="ECO:0000256" key="20">
    <source>
        <dbReference type="ARBA" id="ARBA00048582"/>
    </source>
</evidence>
<evidence type="ECO:0000256" key="15">
    <source>
        <dbReference type="ARBA" id="ARBA00032169"/>
    </source>
</evidence>
<keyword evidence="10" id="KW-0408">Iron</keyword>
<dbReference type="SMART" id="SM01223">
    <property type="entry name" value="FTO_NTD"/>
    <property type="match status" value="1"/>
</dbReference>
<comment type="catalytic activity">
    <reaction evidence="21">
        <text>N(6)-methyladenosine in U6 snRNA + 2-oxoglutarate + O2 = adenosine in U6 snRNA + formaldehyde + succinate + CO2</text>
        <dbReference type="Rhea" id="RHEA:57900"/>
        <dbReference type="Rhea" id="RHEA-COMP:13573"/>
        <dbReference type="Rhea" id="RHEA-COMP:13574"/>
        <dbReference type="ChEBI" id="CHEBI:15379"/>
        <dbReference type="ChEBI" id="CHEBI:16526"/>
        <dbReference type="ChEBI" id="CHEBI:16810"/>
        <dbReference type="ChEBI" id="CHEBI:16842"/>
        <dbReference type="ChEBI" id="CHEBI:30031"/>
        <dbReference type="ChEBI" id="CHEBI:74411"/>
        <dbReference type="ChEBI" id="CHEBI:74449"/>
    </reaction>
</comment>
<comment type="catalytic activity">
    <reaction evidence="22">
        <text>a 5'-end (N(7)-methyl 5'-triphosphoguanosine)-(N(6),2'-O-dimethyladenosine) in mRNA + 2-oxoglutarate + O2 = a 5'-end (N(7)-methyl 5'-triphosphoguanosine)-(2'-O-methyladenosine) in mRNA + formaldehyde + succinate + CO2</text>
        <dbReference type="Rhea" id="RHEA:57896"/>
        <dbReference type="Rhea" id="RHEA-COMP:11518"/>
        <dbReference type="Rhea" id="RHEA-COMP:11519"/>
        <dbReference type="ChEBI" id="CHEBI:15379"/>
        <dbReference type="ChEBI" id="CHEBI:16526"/>
        <dbReference type="ChEBI" id="CHEBI:16810"/>
        <dbReference type="ChEBI" id="CHEBI:16842"/>
        <dbReference type="ChEBI" id="CHEBI:30031"/>
        <dbReference type="ChEBI" id="CHEBI:85958"/>
        <dbReference type="ChEBI" id="CHEBI:85959"/>
    </reaction>
</comment>
<dbReference type="GO" id="GO:0016607">
    <property type="term" value="C:nuclear speck"/>
    <property type="evidence" value="ECO:0007669"/>
    <property type="project" value="UniProtKB-SubCell"/>
</dbReference>
<dbReference type="AlphaFoldDB" id="K0R233"/>
<dbReference type="Pfam" id="PF12933">
    <property type="entry name" value="FTO_NTD"/>
    <property type="match status" value="1"/>
</dbReference>
<evidence type="ECO:0000256" key="7">
    <source>
        <dbReference type="ARBA" id="ARBA00022723"/>
    </source>
</evidence>
<comment type="catalytic activity">
    <reaction evidence="18">
        <text>an N(1)-methyladenosine in tRNA + 2-oxoglutarate + O2 = an adenosine in tRNA + formaldehyde + succinate + CO2</text>
        <dbReference type="Rhea" id="RHEA:54576"/>
        <dbReference type="Rhea" id="RHEA-COMP:10242"/>
        <dbReference type="Rhea" id="RHEA-COMP:12312"/>
        <dbReference type="ChEBI" id="CHEBI:15379"/>
        <dbReference type="ChEBI" id="CHEBI:16526"/>
        <dbReference type="ChEBI" id="CHEBI:16810"/>
        <dbReference type="ChEBI" id="CHEBI:16842"/>
        <dbReference type="ChEBI" id="CHEBI:30031"/>
        <dbReference type="ChEBI" id="CHEBI:74411"/>
        <dbReference type="ChEBI" id="CHEBI:74491"/>
    </reaction>
</comment>
<gene>
    <name evidence="25" type="ORF">THAOC_34704</name>
</gene>
<comment type="catalytic activity">
    <reaction evidence="20">
        <text>a 5'-end (N(7)-methyl 5'-triphosphoguanosine)-(N(6),2'-O-dimethyladenosine) in U6 snRNA + 2-oxoglutarate + O2 = a 5'-end (N(7)-methyl 5'-triphosphoguanosine)-(2'-O-methyladenosine) in U6 snRNA + formaldehyde + succinate + CO2</text>
        <dbReference type="Rhea" id="RHEA:57904"/>
        <dbReference type="Rhea" id="RHEA-COMP:15030"/>
        <dbReference type="Rhea" id="RHEA-COMP:15031"/>
        <dbReference type="ChEBI" id="CHEBI:15379"/>
        <dbReference type="ChEBI" id="CHEBI:16526"/>
        <dbReference type="ChEBI" id="CHEBI:16810"/>
        <dbReference type="ChEBI" id="CHEBI:16842"/>
        <dbReference type="ChEBI" id="CHEBI:30031"/>
        <dbReference type="ChEBI" id="CHEBI:85958"/>
        <dbReference type="ChEBI" id="CHEBI:85959"/>
    </reaction>
</comment>
<dbReference type="GO" id="GO:0006307">
    <property type="term" value="P:DNA alkylation repair"/>
    <property type="evidence" value="ECO:0007669"/>
    <property type="project" value="InterPro"/>
</dbReference>
<dbReference type="GO" id="GO:0040014">
    <property type="term" value="P:regulation of multicellular organism growth"/>
    <property type="evidence" value="ECO:0007669"/>
    <property type="project" value="InterPro"/>
</dbReference>
<dbReference type="GO" id="GO:0046872">
    <property type="term" value="F:metal ion binding"/>
    <property type="evidence" value="ECO:0007669"/>
    <property type="project" value="UniProtKB-KW"/>
</dbReference>
<evidence type="ECO:0000256" key="17">
    <source>
        <dbReference type="ARBA" id="ARBA00046452"/>
    </source>
</evidence>
<comment type="caution">
    <text evidence="25">The sequence shown here is derived from an EMBL/GenBank/DDBJ whole genome shotgun (WGS) entry which is preliminary data.</text>
</comment>
<comment type="subcellular location">
    <subcellularLocation>
        <location evidence="2">Cytoplasm</location>
    </subcellularLocation>
    <subcellularLocation>
        <location evidence="1">Nucleus speckle</location>
    </subcellularLocation>
</comment>
<evidence type="ECO:0000256" key="13">
    <source>
        <dbReference type="ARBA" id="ARBA00030546"/>
    </source>
</evidence>
<feature type="compositionally biased region" description="Basic and acidic residues" evidence="23">
    <location>
        <begin position="457"/>
        <end position="470"/>
    </location>
</feature>
<evidence type="ECO:0000256" key="4">
    <source>
        <dbReference type="ARBA" id="ARBA00012931"/>
    </source>
</evidence>
<dbReference type="GO" id="GO:0035516">
    <property type="term" value="F:broad specificity oxidative DNA demethylase activity"/>
    <property type="evidence" value="ECO:0007669"/>
    <property type="project" value="InterPro"/>
</dbReference>
<dbReference type="GO" id="GO:0042245">
    <property type="term" value="P:RNA repair"/>
    <property type="evidence" value="ECO:0007669"/>
    <property type="project" value="InterPro"/>
</dbReference>
<evidence type="ECO:0000256" key="12">
    <source>
        <dbReference type="ARBA" id="ARBA00030404"/>
    </source>
</evidence>
<evidence type="ECO:0000256" key="8">
    <source>
        <dbReference type="ARBA" id="ARBA00022964"/>
    </source>
</evidence>
<evidence type="ECO:0000256" key="14">
    <source>
        <dbReference type="ARBA" id="ARBA00030557"/>
    </source>
</evidence>
<evidence type="ECO:0000256" key="16">
    <source>
        <dbReference type="ARBA" id="ARBA00032950"/>
    </source>
</evidence>
<keyword evidence="26" id="KW-1185">Reference proteome</keyword>
<evidence type="ECO:0000256" key="19">
    <source>
        <dbReference type="ARBA" id="ARBA00048158"/>
    </source>
</evidence>
<keyword evidence="8" id="KW-0223">Dioxygenase</keyword>
<dbReference type="InterPro" id="IPR024366">
    <property type="entry name" value="FTO_C"/>
</dbReference>
<evidence type="ECO:0000259" key="24">
    <source>
        <dbReference type="SMART" id="SM01223"/>
    </source>
</evidence>
<dbReference type="OrthoDB" id="46257at2759"/>
<sequence length="502" mass="56045">MGKSKKRKLSAEDAAAVSISSKLKKLRGVAKDTKSPPAFHCGKTCASLSPSESDGSLYEECLSTSYSGFRHETVSSALSCQFDTSLEGLDSLYQYDVVQPGKFRMTKTSVTRTLVGNPGSTYKYLGLRLFSHPWSDVDERGERQTLRDLGYSEDIASALLTIGRINTELVDRTNTLLKRHVEPLQPVILPANFSLTLINKMEPSSTKKDLKRETLLGGRKISVGWHRDSGLKDFSSICVYQTIKGQELSSSHDWGVALRTTDHGGPTPPLVVPLPSGSLYYMCSQEAVAVVIRLLTELHVKGKVRRANGTTSPDVRESKFRMQAPGSILETKLHPTSWIDKSMYNPELSRSQQSSSNEVMAILEEASESSSTNEGDRRVGAGCVLVTEDLFDLMIEIYSKREETYAIWQERYSDPIFKELPPNQRPRDCPVLDKEDAPRRLSDLVRQLRSRFVGSVVHDEQNGNTKSEKAKIRKKEKRSSGKYTKKEAKGRASNWLKLKADL</sequence>
<dbReference type="EC" id="1.14.11.53" evidence="4"/>
<protein>
    <recommendedName>
        <fullName evidence="5">Alpha-ketoglutarate-dependent dioxygenase FTO</fullName>
        <ecNumber evidence="4">1.14.11.53</ecNumber>
    </recommendedName>
    <alternativeName>
        <fullName evidence="12">U6 small nuclear RNA (2'-O-methyladenosine-N(6)-)-demethylase FTO</fullName>
    </alternativeName>
    <alternativeName>
        <fullName evidence="13">U6 small nuclear RNA N(6)-methyladenosine-demethylase FTO</fullName>
    </alternativeName>
    <alternativeName>
        <fullName evidence="15">mRNA (2'-O-methyladenosine-N(6)-)-demethylase FTO</fullName>
    </alternativeName>
    <alternativeName>
        <fullName evidence="16">mRNA N(6)-methyladenosine demethylase FTO</fullName>
    </alternativeName>
    <alternativeName>
        <fullName evidence="14">tRNA N1-methyl adenine demethylase FTO</fullName>
    </alternativeName>
</protein>
<evidence type="ECO:0000256" key="2">
    <source>
        <dbReference type="ARBA" id="ARBA00004496"/>
    </source>
</evidence>
<dbReference type="eggNOG" id="ENOG502QR31">
    <property type="taxonomic scope" value="Eukaryota"/>
</dbReference>
<evidence type="ECO:0000256" key="3">
    <source>
        <dbReference type="ARBA" id="ARBA00006264"/>
    </source>
</evidence>
<reference evidence="25 26" key="1">
    <citation type="journal article" date="2012" name="Genome Biol.">
        <title>Genome and low-iron response of an oceanic diatom adapted to chronic iron limitation.</title>
        <authorList>
            <person name="Lommer M."/>
            <person name="Specht M."/>
            <person name="Roy A.S."/>
            <person name="Kraemer L."/>
            <person name="Andreson R."/>
            <person name="Gutowska M.A."/>
            <person name="Wolf J."/>
            <person name="Bergner S.V."/>
            <person name="Schilhabel M.B."/>
            <person name="Klostermeier U.C."/>
            <person name="Beiko R.G."/>
            <person name="Rosenstiel P."/>
            <person name="Hippler M."/>
            <person name="Laroche J."/>
        </authorList>
    </citation>
    <scope>NUCLEOTIDE SEQUENCE [LARGE SCALE GENOMIC DNA]</scope>
    <source>
        <strain evidence="25 26">CCMP1005</strain>
    </source>
</reference>
<accession>K0R233</accession>
<dbReference type="Gene3D" id="2.60.120.590">
    <property type="entry name" value="Alpha-ketoglutarate-dependent dioxygenase AlkB-like"/>
    <property type="match status" value="2"/>
</dbReference>
<evidence type="ECO:0000256" key="10">
    <source>
        <dbReference type="ARBA" id="ARBA00023004"/>
    </source>
</evidence>
<evidence type="ECO:0000256" key="22">
    <source>
        <dbReference type="ARBA" id="ARBA00049565"/>
    </source>
</evidence>
<evidence type="ECO:0000256" key="23">
    <source>
        <dbReference type="SAM" id="MobiDB-lite"/>
    </source>
</evidence>